<comment type="caution">
    <text evidence="3">The sequence shown here is derived from an EMBL/GenBank/DDBJ whole genome shotgun (WGS) entry which is preliminary data.</text>
</comment>
<dbReference type="Proteomes" id="UP000318733">
    <property type="component" value="Unassembled WGS sequence"/>
</dbReference>
<dbReference type="GO" id="GO:0000155">
    <property type="term" value="F:phosphorelay sensor kinase activity"/>
    <property type="evidence" value="ECO:0007669"/>
    <property type="project" value="InterPro"/>
</dbReference>
<dbReference type="SUPFAM" id="SSF55874">
    <property type="entry name" value="ATPase domain of HSP90 chaperone/DNA topoisomerase II/histidine kinase"/>
    <property type="match status" value="1"/>
</dbReference>
<keyword evidence="1" id="KW-1133">Transmembrane helix</keyword>
<keyword evidence="4" id="KW-1185">Reference proteome</keyword>
<dbReference type="AlphaFoldDB" id="A0A556MXT5"/>
<keyword evidence="1" id="KW-0812">Transmembrane</keyword>
<dbReference type="EMBL" id="VLPK01000001">
    <property type="protein sequence ID" value="TSJ44609.1"/>
    <property type="molecule type" value="Genomic_DNA"/>
</dbReference>
<dbReference type="InterPro" id="IPR010559">
    <property type="entry name" value="Sig_transdc_His_kin_internal"/>
</dbReference>
<sequence length="304" mass="34751">MLCWKYVASVSIMLYAFSSLVLIPSLKADGKKIRHYFIGMGLATAIIILLLVWLFRYVFQTPHYIQFIIPINAVIQLGLVAPAAWYIYENRQKSTAELTGLKTALGQSSANLDFLRSQINPHFLFNALNTLYGTALQENAGRTGEGIQKLGDMMRFMLQENQRDKISLTREVEYLKNYIDLQQLRVQTSPDILIETIIAEQLNYLQIAPMLLIPFVENAFKHGISLQEPSHIKISLHTDETQLFFDVHNSKHQKKNNDPERDNNGIGLENVAQRLELVYPGNHDLVIHESAREFFIHLVINLTA</sequence>
<dbReference type="OrthoDB" id="9792992at2"/>
<dbReference type="PANTHER" id="PTHR34220:SF7">
    <property type="entry name" value="SENSOR HISTIDINE KINASE YPDA"/>
    <property type="match status" value="1"/>
</dbReference>
<evidence type="ECO:0000313" key="3">
    <source>
        <dbReference type="EMBL" id="TSJ44609.1"/>
    </source>
</evidence>
<accession>A0A556MXT5</accession>
<feature type="transmembrane region" description="Helical" evidence="1">
    <location>
        <begin position="67"/>
        <end position="88"/>
    </location>
</feature>
<protein>
    <recommendedName>
        <fullName evidence="2">Signal transduction histidine kinase internal region domain-containing protein</fullName>
    </recommendedName>
</protein>
<gene>
    <name evidence="3" type="ORF">FO440_01005</name>
</gene>
<evidence type="ECO:0000256" key="1">
    <source>
        <dbReference type="SAM" id="Phobius"/>
    </source>
</evidence>
<feature type="transmembrane region" description="Helical" evidence="1">
    <location>
        <begin position="6"/>
        <end position="24"/>
    </location>
</feature>
<dbReference type="PANTHER" id="PTHR34220">
    <property type="entry name" value="SENSOR HISTIDINE KINASE YPDA"/>
    <property type="match status" value="1"/>
</dbReference>
<keyword evidence="1" id="KW-0472">Membrane</keyword>
<dbReference type="InterPro" id="IPR036890">
    <property type="entry name" value="HATPase_C_sf"/>
</dbReference>
<organism evidence="3 4">
    <name type="scientific">Mucilaginibacter corticis</name>
    <dbReference type="NCBI Taxonomy" id="2597670"/>
    <lineage>
        <taxon>Bacteria</taxon>
        <taxon>Pseudomonadati</taxon>
        <taxon>Bacteroidota</taxon>
        <taxon>Sphingobacteriia</taxon>
        <taxon>Sphingobacteriales</taxon>
        <taxon>Sphingobacteriaceae</taxon>
        <taxon>Mucilaginibacter</taxon>
    </lineage>
</organism>
<evidence type="ECO:0000313" key="4">
    <source>
        <dbReference type="Proteomes" id="UP000318733"/>
    </source>
</evidence>
<dbReference type="InterPro" id="IPR050640">
    <property type="entry name" value="Bact_2-comp_sensor_kinase"/>
</dbReference>
<feature type="transmembrane region" description="Helical" evidence="1">
    <location>
        <begin position="36"/>
        <end position="55"/>
    </location>
</feature>
<reference evidence="3 4" key="1">
    <citation type="submission" date="2019-07" db="EMBL/GenBank/DDBJ databases">
        <authorList>
            <person name="Huq M.A."/>
        </authorList>
    </citation>
    <scope>NUCLEOTIDE SEQUENCE [LARGE SCALE GENOMIC DNA]</scope>
    <source>
        <strain evidence="3 4">MAH-19</strain>
    </source>
</reference>
<name>A0A556MXT5_9SPHI</name>
<dbReference type="GO" id="GO:0016020">
    <property type="term" value="C:membrane"/>
    <property type="evidence" value="ECO:0007669"/>
    <property type="project" value="InterPro"/>
</dbReference>
<evidence type="ECO:0000259" key="2">
    <source>
        <dbReference type="Pfam" id="PF06580"/>
    </source>
</evidence>
<dbReference type="Gene3D" id="3.30.565.10">
    <property type="entry name" value="Histidine kinase-like ATPase, C-terminal domain"/>
    <property type="match status" value="1"/>
</dbReference>
<dbReference type="Pfam" id="PF06580">
    <property type="entry name" value="His_kinase"/>
    <property type="match status" value="1"/>
</dbReference>
<feature type="domain" description="Signal transduction histidine kinase internal region" evidence="2">
    <location>
        <begin position="110"/>
        <end position="187"/>
    </location>
</feature>
<proteinExistence type="predicted"/>